<dbReference type="PANTHER" id="PTHR33710">
    <property type="entry name" value="BNAC02G09200D PROTEIN"/>
    <property type="match status" value="1"/>
</dbReference>
<dbReference type="Proteomes" id="UP000682877">
    <property type="component" value="Chromosome 5"/>
</dbReference>
<dbReference type="AlphaFoldDB" id="A0A8S2AB89"/>
<sequence>MESHEVDTNGLEMVELPEVETAVVEQSEGNEAVKMTEQITQTKELGRQGERQEVGVTLRESLPRASKDGHKFLSTSTTQNTRIPNPILEGDDHSLFDLSPFIPPGMRDFQDLVRHCELTDLSYQGQRFTWCNKRKEGIICKKLDRVLVSKEWIQQYGQSYSVFEPGGCSDHMRCRIHITEAIQRVKRPFKFVNAITNYAGYHKELEEQWRLSSPLFHSTSAIHRLSKKLKALKPHLRKMGKQMVGTISIRTKEAYKTLCDLQEATMANPSTQAVIEEADAYEKWKRLSDIEETYLKQKAKLHWMKTGDQNNKTFYAAAKLREIRNNIKEIQCEDGTIAENQESIKTEAERYFKDFLSMKPADYVEWSKEELESILNFKCDANDKLMLTNEVSEEEFTPV</sequence>
<reference evidence="1" key="1">
    <citation type="submission" date="2021-01" db="EMBL/GenBank/DDBJ databases">
        <authorList>
            <person name="Bezrukov I."/>
        </authorList>
    </citation>
    <scope>NUCLEOTIDE SEQUENCE</scope>
</reference>
<dbReference type="SUPFAM" id="SSF56219">
    <property type="entry name" value="DNase I-like"/>
    <property type="match status" value="1"/>
</dbReference>
<dbReference type="EMBL" id="LR999455">
    <property type="protein sequence ID" value="CAE6066474.1"/>
    <property type="molecule type" value="Genomic_DNA"/>
</dbReference>
<evidence type="ECO:0000313" key="1">
    <source>
        <dbReference type="EMBL" id="CAE6066474.1"/>
    </source>
</evidence>
<dbReference type="PANTHER" id="PTHR33710:SF79">
    <property type="entry name" value="OS06G0205337 PROTEIN"/>
    <property type="match status" value="1"/>
</dbReference>
<organism evidence="1 2">
    <name type="scientific">Arabidopsis arenosa</name>
    <name type="common">Sand rock-cress</name>
    <name type="synonym">Cardaminopsis arenosa</name>
    <dbReference type="NCBI Taxonomy" id="38785"/>
    <lineage>
        <taxon>Eukaryota</taxon>
        <taxon>Viridiplantae</taxon>
        <taxon>Streptophyta</taxon>
        <taxon>Embryophyta</taxon>
        <taxon>Tracheophyta</taxon>
        <taxon>Spermatophyta</taxon>
        <taxon>Magnoliopsida</taxon>
        <taxon>eudicotyledons</taxon>
        <taxon>Gunneridae</taxon>
        <taxon>Pentapetalae</taxon>
        <taxon>rosids</taxon>
        <taxon>malvids</taxon>
        <taxon>Brassicales</taxon>
        <taxon>Brassicaceae</taxon>
        <taxon>Camelineae</taxon>
        <taxon>Arabidopsis</taxon>
    </lineage>
</organism>
<proteinExistence type="predicted"/>
<gene>
    <name evidence="1" type="ORF">AARE701A_LOCUS11968</name>
</gene>
<protein>
    <submittedName>
        <fullName evidence="1">Uncharacterized protein</fullName>
    </submittedName>
</protein>
<name>A0A8S2AB89_ARAAE</name>
<accession>A0A8S2AB89</accession>
<dbReference type="Gene3D" id="3.60.10.10">
    <property type="entry name" value="Endonuclease/exonuclease/phosphatase"/>
    <property type="match status" value="1"/>
</dbReference>
<keyword evidence="2" id="KW-1185">Reference proteome</keyword>
<evidence type="ECO:0000313" key="2">
    <source>
        <dbReference type="Proteomes" id="UP000682877"/>
    </source>
</evidence>
<dbReference type="InterPro" id="IPR036691">
    <property type="entry name" value="Endo/exonu/phosph_ase_sf"/>
</dbReference>